<evidence type="ECO:0000256" key="5">
    <source>
        <dbReference type="SAM" id="MobiDB-lite"/>
    </source>
</evidence>
<evidence type="ECO:0000256" key="3">
    <source>
        <dbReference type="ARBA" id="ARBA00022833"/>
    </source>
</evidence>
<keyword evidence="2 4" id="KW-0863">Zinc-finger</keyword>
<dbReference type="PROSITE" id="PS50089">
    <property type="entry name" value="ZF_RING_2"/>
    <property type="match status" value="1"/>
</dbReference>
<name>A0A5M3MUR9_CONPW</name>
<dbReference type="Pfam" id="PF13923">
    <property type="entry name" value="zf-C3HC4_2"/>
    <property type="match status" value="1"/>
</dbReference>
<sequence length="582" mass="62655">MAEAIVDQITTCLVSPTSTYPSTQVMNYVDTPNSNLMCCICHAPFIDPTTTKACMHTFCRDCIVEAVKHAPQCPIDRFPLSPDDLVPANPIVKHLVDELIVECSQRELGCEHTCQRQLLASHLKDGCQYVTVTCSKEGCEEIILRKDIDKHAEDCGRRMTQCDGCGVTVRVGELDVRIHTSSCIIANTGTVTQKHNDECPCKTFTCPNCLSELPRSESRTHESTSCPDALVSCEHASFGCAWTGTRRTLADVHRPSCAYESIKGFLMHSAERQGALAAENALLRERVSALDGLTQAMRRELHALKASLGPWYRPGGGDLLQNEASTSSTNSTWSRPTVTPSSPPASTSSGAAFSDPRLSLAAPEPFDAVYSTSTVPYEHEDPLASYFPPSEDSAPLTPASAPAYATTHTRSYSHSHSHSQSSTTPAHHAHAHQSHPHPHAHQSHPHPHAHQSHPHPHAHAHTLPPAATPVAPLNLSTSLEGTLAGLRESVAAVGATVDSLARRTDIALTHEAMRVGEDVASLRYAVQGIRVQLHRMMMDRNAQVTGRMGEPGTGMGLGVGAGVIHPPMLSPQFPGPSPGTKL</sequence>
<feature type="compositionally biased region" description="Basic residues" evidence="5">
    <location>
        <begin position="427"/>
        <end position="460"/>
    </location>
</feature>
<dbReference type="SUPFAM" id="SSF57850">
    <property type="entry name" value="RING/U-box"/>
    <property type="match status" value="1"/>
</dbReference>
<dbReference type="RefSeq" id="XP_007766809.1">
    <property type="nucleotide sequence ID" value="XM_007768619.1"/>
</dbReference>
<dbReference type="InterPro" id="IPR017907">
    <property type="entry name" value="Znf_RING_CS"/>
</dbReference>
<evidence type="ECO:0008006" key="10">
    <source>
        <dbReference type="Google" id="ProtNLM"/>
    </source>
</evidence>
<evidence type="ECO:0000259" key="7">
    <source>
        <dbReference type="PROSITE" id="PS50145"/>
    </source>
</evidence>
<dbReference type="PANTHER" id="PTHR10131:SF94">
    <property type="entry name" value="TNF RECEPTOR-ASSOCIATED FACTOR 4"/>
    <property type="match status" value="1"/>
</dbReference>
<evidence type="ECO:0000256" key="1">
    <source>
        <dbReference type="ARBA" id="ARBA00022723"/>
    </source>
</evidence>
<keyword evidence="9" id="KW-1185">Reference proteome</keyword>
<dbReference type="InterPro" id="IPR001293">
    <property type="entry name" value="Znf_TRAF"/>
</dbReference>
<accession>A0A5M3MUR9</accession>
<dbReference type="InterPro" id="IPR013083">
    <property type="entry name" value="Znf_RING/FYVE/PHD"/>
</dbReference>
<organism evidence="8 9">
    <name type="scientific">Coniophora puteana (strain RWD-64-598)</name>
    <name type="common">Brown rot fungus</name>
    <dbReference type="NCBI Taxonomy" id="741705"/>
    <lineage>
        <taxon>Eukaryota</taxon>
        <taxon>Fungi</taxon>
        <taxon>Dikarya</taxon>
        <taxon>Basidiomycota</taxon>
        <taxon>Agaricomycotina</taxon>
        <taxon>Agaricomycetes</taxon>
        <taxon>Agaricomycetidae</taxon>
        <taxon>Boletales</taxon>
        <taxon>Coniophorineae</taxon>
        <taxon>Coniophoraceae</taxon>
        <taxon>Coniophora</taxon>
    </lineage>
</organism>
<evidence type="ECO:0000256" key="4">
    <source>
        <dbReference type="PROSITE-ProRule" id="PRU00207"/>
    </source>
</evidence>
<feature type="region of interest" description="Disordered" evidence="5">
    <location>
        <begin position="381"/>
        <end position="473"/>
    </location>
</feature>
<feature type="zinc finger region" description="TRAF-type" evidence="4">
    <location>
        <begin position="195"/>
        <end position="240"/>
    </location>
</feature>
<feature type="zinc finger region" description="TRAF-type" evidence="4">
    <location>
        <begin position="121"/>
        <end position="165"/>
    </location>
</feature>
<feature type="domain" description="TRAF-type" evidence="7">
    <location>
        <begin position="121"/>
        <end position="165"/>
    </location>
</feature>
<dbReference type="SUPFAM" id="SSF49599">
    <property type="entry name" value="TRAF domain-like"/>
    <property type="match status" value="2"/>
</dbReference>
<feature type="domain" description="TRAF-type" evidence="7">
    <location>
        <begin position="195"/>
        <end position="240"/>
    </location>
</feature>
<feature type="region of interest" description="Disordered" evidence="5">
    <location>
        <begin position="315"/>
        <end position="356"/>
    </location>
</feature>
<feature type="compositionally biased region" description="Low complexity" evidence="5">
    <location>
        <begin position="331"/>
        <end position="349"/>
    </location>
</feature>
<comment type="caution">
    <text evidence="8">The sequence shown here is derived from an EMBL/GenBank/DDBJ whole genome shotgun (WGS) entry which is preliminary data.</text>
</comment>
<gene>
    <name evidence="8" type="ORF">CONPUDRAFT_151921</name>
</gene>
<dbReference type="OMA" id="AREEDHK"/>
<dbReference type="PROSITE" id="PS00518">
    <property type="entry name" value="ZF_RING_1"/>
    <property type="match status" value="1"/>
</dbReference>
<dbReference type="OrthoDB" id="1630758at2759"/>
<protein>
    <recommendedName>
        <fullName evidence="10">RING-type domain-containing protein</fullName>
    </recommendedName>
</protein>
<reference evidence="9" key="1">
    <citation type="journal article" date="2012" name="Science">
        <title>The Paleozoic origin of enzymatic lignin decomposition reconstructed from 31 fungal genomes.</title>
        <authorList>
            <person name="Floudas D."/>
            <person name="Binder M."/>
            <person name="Riley R."/>
            <person name="Barry K."/>
            <person name="Blanchette R.A."/>
            <person name="Henrissat B."/>
            <person name="Martinez A.T."/>
            <person name="Otillar R."/>
            <person name="Spatafora J.W."/>
            <person name="Yadav J.S."/>
            <person name="Aerts A."/>
            <person name="Benoit I."/>
            <person name="Boyd A."/>
            <person name="Carlson A."/>
            <person name="Copeland A."/>
            <person name="Coutinho P.M."/>
            <person name="de Vries R.P."/>
            <person name="Ferreira P."/>
            <person name="Findley K."/>
            <person name="Foster B."/>
            <person name="Gaskell J."/>
            <person name="Glotzer D."/>
            <person name="Gorecki P."/>
            <person name="Heitman J."/>
            <person name="Hesse C."/>
            <person name="Hori C."/>
            <person name="Igarashi K."/>
            <person name="Jurgens J.A."/>
            <person name="Kallen N."/>
            <person name="Kersten P."/>
            <person name="Kohler A."/>
            <person name="Kuees U."/>
            <person name="Kumar T.K.A."/>
            <person name="Kuo A."/>
            <person name="LaButti K."/>
            <person name="Larrondo L.F."/>
            <person name="Lindquist E."/>
            <person name="Ling A."/>
            <person name="Lombard V."/>
            <person name="Lucas S."/>
            <person name="Lundell T."/>
            <person name="Martin R."/>
            <person name="McLaughlin D.J."/>
            <person name="Morgenstern I."/>
            <person name="Morin E."/>
            <person name="Murat C."/>
            <person name="Nagy L.G."/>
            <person name="Nolan M."/>
            <person name="Ohm R.A."/>
            <person name="Patyshakuliyeva A."/>
            <person name="Rokas A."/>
            <person name="Ruiz-Duenas F.J."/>
            <person name="Sabat G."/>
            <person name="Salamov A."/>
            <person name="Samejima M."/>
            <person name="Schmutz J."/>
            <person name="Slot J.C."/>
            <person name="St John F."/>
            <person name="Stenlid J."/>
            <person name="Sun H."/>
            <person name="Sun S."/>
            <person name="Syed K."/>
            <person name="Tsang A."/>
            <person name="Wiebenga A."/>
            <person name="Young D."/>
            <person name="Pisabarro A."/>
            <person name="Eastwood D.C."/>
            <person name="Martin F."/>
            <person name="Cullen D."/>
            <person name="Grigoriev I.V."/>
            <person name="Hibbett D.S."/>
        </authorList>
    </citation>
    <scope>NUCLEOTIDE SEQUENCE [LARGE SCALE GENOMIC DNA]</scope>
    <source>
        <strain evidence="9">RWD-64-598 SS2</strain>
    </source>
</reference>
<dbReference type="EMBL" id="JH711576">
    <property type="protein sequence ID" value="EIW82863.1"/>
    <property type="molecule type" value="Genomic_DNA"/>
</dbReference>
<evidence type="ECO:0000259" key="6">
    <source>
        <dbReference type="PROSITE" id="PS50089"/>
    </source>
</evidence>
<evidence type="ECO:0000313" key="8">
    <source>
        <dbReference type="EMBL" id="EIW82863.1"/>
    </source>
</evidence>
<dbReference type="KEGG" id="cput:CONPUDRAFT_151921"/>
<dbReference type="Gene3D" id="3.30.40.10">
    <property type="entry name" value="Zinc/RING finger domain, C3HC4 (zinc finger)"/>
    <property type="match status" value="3"/>
</dbReference>
<keyword evidence="1 4" id="KW-0479">Metal-binding</keyword>
<feature type="domain" description="RING-type" evidence="6">
    <location>
        <begin position="38"/>
        <end position="77"/>
    </location>
</feature>
<dbReference type="SMART" id="SM00184">
    <property type="entry name" value="RING"/>
    <property type="match status" value="1"/>
</dbReference>
<dbReference type="PROSITE" id="PS50145">
    <property type="entry name" value="ZF_TRAF"/>
    <property type="match status" value="2"/>
</dbReference>
<dbReference type="AlphaFoldDB" id="A0A5M3MUR9"/>
<dbReference type="Pfam" id="PF02176">
    <property type="entry name" value="zf-TRAF"/>
    <property type="match status" value="2"/>
</dbReference>
<dbReference type="InterPro" id="IPR001841">
    <property type="entry name" value="Znf_RING"/>
</dbReference>
<dbReference type="PANTHER" id="PTHR10131">
    <property type="entry name" value="TNF RECEPTOR ASSOCIATED FACTOR"/>
    <property type="match status" value="1"/>
</dbReference>
<dbReference type="Proteomes" id="UP000053558">
    <property type="component" value="Unassembled WGS sequence"/>
</dbReference>
<evidence type="ECO:0000256" key="2">
    <source>
        <dbReference type="ARBA" id="ARBA00022771"/>
    </source>
</evidence>
<proteinExistence type="predicted"/>
<keyword evidence="3 4" id="KW-0862">Zinc</keyword>
<evidence type="ECO:0000313" key="9">
    <source>
        <dbReference type="Proteomes" id="UP000053558"/>
    </source>
</evidence>
<dbReference type="GO" id="GO:0008270">
    <property type="term" value="F:zinc ion binding"/>
    <property type="evidence" value="ECO:0007669"/>
    <property type="project" value="UniProtKB-KW"/>
</dbReference>
<dbReference type="GeneID" id="19202939"/>